<evidence type="ECO:0000313" key="10">
    <source>
        <dbReference type="EMBL" id="CAE8709322.1"/>
    </source>
</evidence>
<evidence type="ECO:0000256" key="2">
    <source>
        <dbReference type="ARBA" id="ARBA00022692"/>
    </source>
</evidence>
<dbReference type="Gene3D" id="1.20.120.350">
    <property type="entry name" value="Voltage-gated potassium channels. Chain C"/>
    <property type="match status" value="2"/>
</dbReference>
<feature type="transmembrane region" description="Helical" evidence="7">
    <location>
        <begin position="971"/>
        <end position="990"/>
    </location>
</feature>
<name>A0A813GXX8_POLGL</name>
<dbReference type="GO" id="GO:0005245">
    <property type="term" value="F:voltage-gated calcium channel activity"/>
    <property type="evidence" value="ECO:0007669"/>
    <property type="project" value="InterPro"/>
</dbReference>
<evidence type="ECO:0000256" key="3">
    <source>
        <dbReference type="ARBA" id="ARBA00022989"/>
    </source>
</evidence>
<evidence type="ECO:0000259" key="8">
    <source>
        <dbReference type="Pfam" id="PF00520"/>
    </source>
</evidence>
<feature type="region of interest" description="Disordered" evidence="6">
    <location>
        <begin position="694"/>
        <end position="733"/>
    </location>
</feature>
<keyword evidence="5" id="KW-0175">Coiled coil</keyword>
<dbReference type="GO" id="GO:0016020">
    <property type="term" value="C:membrane"/>
    <property type="evidence" value="ECO:0007669"/>
    <property type="project" value="UniProtKB-SubCell"/>
</dbReference>
<comment type="subcellular location">
    <subcellularLocation>
        <location evidence="1">Membrane</location>
        <topology evidence="1">Multi-pass membrane protein</topology>
    </subcellularLocation>
</comment>
<evidence type="ECO:0000256" key="4">
    <source>
        <dbReference type="ARBA" id="ARBA00023136"/>
    </source>
</evidence>
<dbReference type="Proteomes" id="UP000626109">
    <property type="component" value="Unassembled WGS sequence"/>
</dbReference>
<keyword evidence="11" id="KW-1185">Reference proteome</keyword>
<evidence type="ECO:0000313" key="11">
    <source>
        <dbReference type="Proteomes" id="UP000654075"/>
    </source>
</evidence>
<accession>A0A813GXX8</accession>
<feature type="transmembrane region" description="Helical" evidence="7">
    <location>
        <begin position="1407"/>
        <end position="1425"/>
    </location>
</feature>
<protein>
    <recommendedName>
        <fullName evidence="8">Ion transport domain-containing protein</fullName>
    </recommendedName>
</protein>
<feature type="transmembrane region" description="Helical" evidence="7">
    <location>
        <begin position="1258"/>
        <end position="1276"/>
    </location>
</feature>
<feature type="transmembrane region" description="Helical" evidence="7">
    <location>
        <begin position="1079"/>
        <end position="1105"/>
    </location>
</feature>
<organism evidence="9 11">
    <name type="scientific">Polarella glacialis</name>
    <name type="common">Dinoflagellate</name>
    <dbReference type="NCBI Taxonomy" id="89957"/>
    <lineage>
        <taxon>Eukaryota</taxon>
        <taxon>Sar</taxon>
        <taxon>Alveolata</taxon>
        <taxon>Dinophyceae</taxon>
        <taxon>Suessiales</taxon>
        <taxon>Suessiaceae</taxon>
        <taxon>Polarella</taxon>
    </lineage>
</organism>
<dbReference type="InterPro" id="IPR027359">
    <property type="entry name" value="Volt_channel_dom_sf"/>
</dbReference>
<feature type="compositionally biased region" description="Acidic residues" evidence="6">
    <location>
        <begin position="694"/>
        <end position="704"/>
    </location>
</feature>
<evidence type="ECO:0000256" key="1">
    <source>
        <dbReference type="ARBA" id="ARBA00004141"/>
    </source>
</evidence>
<feature type="domain" description="Ion transport" evidence="8">
    <location>
        <begin position="1233"/>
        <end position="1479"/>
    </location>
</feature>
<dbReference type="Proteomes" id="UP000654075">
    <property type="component" value="Unassembled WGS sequence"/>
</dbReference>
<dbReference type="PANTHER" id="PTHR46988">
    <property type="entry name" value="TWO PORE CALCIUM CHANNEL PROTEIN 1"/>
    <property type="match status" value="1"/>
</dbReference>
<feature type="transmembrane region" description="Helical" evidence="7">
    <location>
        <begin position="217"/>
        <end position="237"/>
    </location>
</feature>
<feature type="compositionally biased region" description="Basic and acidic residues" evidence="6">
    <location>
        <begin position="705"/>
        <end position="720"/>
    </location>
</feature>
<feature type="transmembrane region" description="Helical" evidence="7">
    <location>
        <begin position="154"/>
        <end position="177"/>
    </location>
</feature>
<feature type="transmembrane region" description="Helical" evidence="7">
    <location>
        <begin position="945"/>
        <end position="965"/>
    </location>
</feature>
<dbReference type="InterPro" id="IPR005821">
    <property type="entry name" value="Ion_trans_dom"/>
</dbReference>
<feature type="transmembrane region" description="Helical" evidence="7">
    <location>
        <begin position="578"/>
        <end position="597"/>
    </location>
</feature>
<dbReference type="Pfam" id="PF00520">
    <property type="entry name" value="Ion_trans"/>
    <property type="match status" value="2"/>
</dbReference>
<feature type="transmembrane region" description="Helical" evidence="7">
    <location>
        <begin position="262"/>
        <end position="284"/>
    </location>
</feature>
<evidence type="ECO:0000256" key="7">
    <source>
        <dbReference type="SAM" id="Phobius"/>
    </source>
</evidence>
<keyword evidence="4 7" id="KW-0472">Membrane</keyword>
<feature type="domain" description="Ion transport" evidence="8">
    <location>
        <begin position="442"/>
        <end position="693"/>
    </location>
</feature>
<dbReference type="EMBL" id="CAJNNV010029798">
    <property type="protein sequence ID" value="CAE8630134.1"/>
    <property type="molecule type" value="Genomic_DNA"/>
</dbReference>
<evidence type="ECO:0000256" key="5">
    <source>
        <dbReference type="SAM" id="Coils"/>
    </source>
</evidence>
<dbReference type="EMBL" id="CAJNNW010031829">
    <property type="protein sequence ID" value="CAE8709322.1"/>
    <property type="molecule type" value="Genomic_DNA"/>
</dbReference>
<sequence length="1564" mass="177492">MEAASPLLQDGRRARLLKAAWQLENGTVGKELQAYPENIEVARSQHIQVLQFNKYYYFSLLCLVILTFVEVPTWCHEGSAAKDIWTWYPGTEWCSVQGGSGDLFLSGIWYLPPGYAFIVEVVVEFIIMRKFALDYLFERRHFTPIGVTYNSMNVVLWGCIFAVVGIIDTTLFTLYRVPIRMTFISRTGLIFLLPGVQSLFTSIFNRKMMTEFMSISVFLWGTMLFFAWIAVTLFGHLEEISYLTEAGEPVYVNKDLESLSGAFYTMFVAAVSGDFVDCFLPTFVTYRSAGLMWFAFLVLAKILFESLTLDTLVSAYMSGAEKAREQGTELNAKGTLTSFQTLSSISGGGATSMPKDVFLDFVDVLGKSPRMHPLPRRCAEIMFDSVADSTGSITAAGFCDVCGLLVSRLSVARLRSSLNLEQYSWGQGLCNAVWEPKETPAVDVFMNRVLLVNLVLVLVESSYNLNDWGDAPWWTDYLELIFSFVYLGEVAVKLSAKSWGLYWSSIANRFDFGTTWLLLFSSLLPYLPTDIIQFDLAHYAGILRLLRLLRVVKQLKSLTAVQFLLFTVSKMVGSARDILLMLGTVVFFFTNLSVNLFGGVLYKGNEALEGSEYEENSFFVFNFNDMFMAFSLWFSQLLCEYVPVNADALQRASDYGDVAWLIFPAFYFLSVAIMFEILLSFTVEAYVKLREEAEFEETEEEEEEHNAHSHDVENHEHDPSSNHPAVHGLEGHHHHKEPFSVGEFLDGIQEKFEERGQLVHYAIKDQPGFPSLLKEAYEEVLHKHAGKKDPEVGHGHMQICKAAWQLENAICQTRWSKYPVDVAAARQSHFQLLRANKHFNTAMICLVVLSFWEVPAWCHAGSSLDKWSWVPGSEWCKAPAQPGQGGHDEEVNFFLSGMWYLPPALALVGELVIECVILRKFILEHFLETVHFAPLGTQYYNHRHVLMGLCFSVGSILDTLFFTYAKLPMRLNWFFRTGLLFLLPGVQRIFSKIFNRRMMGEFAGVAVFFICAVIFFAWVAVTIFKDLTDVVVIGGEEVKASKGFDTFGSAIYTMFVAGIGEGFVDSFLPSFTLYRSSGILWLVFTCVAQVLLLNLVIDAFVASYLEGSEEDMDASAEAQAESTYDAYLTLKGPHGLPVERFLEFVEDLGQSPRMTLIDRDSAALIYREFGEVTKERFLDACSVVQTAVWVAPKDSCVKGRAPELWNSPNFVWLRQQVLEPRELPAFELAMNKVLMANFLLILAQSAYHLNGWGHTPSWMHVLDMLFCFAYVLEVLVKLSVKSFGEYWSLGPNQFDFFTTWLLLLTTMLPFLPIDFVQADLKQYANILRLLRLVRVFKQLRQFPRVQFMVQVVSRMVSGAGDILQLLGVMLFFFSILSVNLFGGVLYQGRPELKGTDYAKKHWFVFNFNDMAMALGTWFTQLLSEFVPEMAKALQRCTGPGAWGDVAWYIFPCFYIVGVAIIFEIAKAFTIEYYMAIKEEAEAEEEEEEHEEDLKVRRKEGEAQRALLGAVQKKLEAEGDALFYSIRDDSWSSQHELKVAFLHELHGEHSAHKHADHGHSEQPSH</sequence>
<feature type="transmembrane region" description="Helical" evidence="7">
    <location>
        <begin position="1002"/>
        <end position="1024"/>
    </location>
</feature>
<evidence type="ECO:0000256" key="6">
    <source>
        <dbReference type="SAM" id="MobiDB-lite"/>
    </source>
</evidence>
<feature type="transmembrane region" description="Helical" evidence="7">
    <location>
        <begin position="114"/>
        <end position="133"/>
    </location>
</feature>
<proteinExistence type="predicted"/>
<dbReference type="OrthoDB" id="416585at2759"/>
<feature type="transmembrane region" description="Helical" evidence="7">
    <location>
        <begin position="1362"/>
        <end position="1386"/>
    </location>
</feature>
<gene>
    <name evidence="9" type="ORF">PGLA1383_LOCUS46530</name>
    <name evidence="10" type="ORF">PGLA2088_LOCUS35393</name>
</gene>
<comment type="caution">
    <text evidence="9">The sequence shown here is derived from an EMBL/GenBank/DDBJ whole genome shotgun (WGS) entry which is preliminary data.</text>
</comment>
<feature type="transmembrane region" description="Helical" evidence="7">
    <location>
        <begin position="1445"/>
        <end position="1465"/>
    </location>
</feature>
<keyword evidence="3 7" id="KW-1133">Transmembrane helix</keyword>
<dbReference type="InterPro" id="IPR044581">
    <property type="entry name" value="TPC1_plant"/>
</dbReference>
<feature type="transmembrane region" description="Helical" evidence="7">
    <location>
        <begin position="1296"/>
        <end position="1313"/>
    </location>
</feature>
<feature type="transmembrane region" description="Helical" evidence="7">
    <location>
        <begin position="55"/>
        <end position="74"/>
    </location>
</feature>
<dbReference type="OMA" id="WCHEGSA"/>
<evidence type="ECO:0000313" key="9">
    <source>
        <dbReference type="EMBL" id="CAE8630134.1"/>
    </source>
</evidence>
<dbReference type="PANTHER" id="PTHR46988:SF4">
    <property type="entry name" value="ION TRANSPORT DOMAIN-CONTAINING PROTEIN"/>
    <property type="match status" value="1"/>
</dbReference>
<feature type="transmembrane region" description="Helical" evidence="7">
    <location>
        <begin position="183"/>
        <end position="205"/>
    </location>
</feature>
<feature type="transmembrane region" description="Helical" evidence="7">
    <location>
        <begin position="658"/>
        <end position="681"/>
    </location>
</feature>
<dbReference type="Gene3D" id="1.10.287.70">
    <property type="match status" value="3"/>
</dbReference>
<reference evidence="9" key="1">
    <citation type="submission" date="2021-02" db="EMBL/GenBank/DDBJ databases">
        <authorList>
            <person name="Dougan E. K."/>
            <person name="Rhodes N."/>
            <person name="Thang M."/>
            <person name="Chan C."/>
        </authorList>
    </citation>
    <scope>NUCLEOTIDE SEQUENCE</scope>
</reference>
<keyword evidence="2 7" id="KW-0812">Transmembrane</keyword>
<dbReference type="SUPFAM" id="SSF81324">
    <property type="entry name" value="Voltage-gated potassium channels"/>
    <property type="match status" value="3"/>
</dbReference>
<feature type="coiled-coil region" evidence="5">
    <location>
        <begin position="1470"/>
        <end position="1499"/>
    </location>
</feature>